<comment type="caution">
    <text evidence="3">The sequence shown here is derived from an EMBL/GenBank/DDBJ whole genome shotgun (WGS) entry which is preliminary data.</text>
</comment>
<accession>A0AAE4LYX3</accession>
<dbReference type="AlphaFoldDB" id="A0AAE4LYX3"/>
<dbReference type="RefSeq" id="WP_178309900.1">
    <property type="nucleotide sequence ID" value="NZ_BAABZF010000001.1"/>
</dbReference>
<evidence type="ECO:0000259" key="2">
    <source>
        <dbReference type="Pfam" id="PF13439"/>
    </source>
</evidence>
<dbReference type="PANTHER" id="PTHR45947">
    <property type="entry name" value="SULFOQUINOVOSYL TRANSFERASE SQD2"/>
    <property type="match status" value="1"/>
</dbReference>
<organism evidence="3 4">
    <name type="scientific">Phocaeicola dorei</name>
    <dbReference type="NCBI Taxonomy" id="357276"/>
    <lineage>
        <taxon>Bacteria</taxon>
        <taxon>Pseudomonadati</taxon>
        <taxon>Bacteroidota</taxon>
        <taxon>Bacteroidia</taxon>
        <taxon>Bacteroidales</taxon>
        <taxon>Bacteroidaceae</taxon>
        <taxon>Phocaeicola</taxon>
    </lineage>
</organism>
<gene>
    <name evidence="3" type="ORF">RVH45_21925</name>
</gene>
<evidence type="ECO:0000259" key="1">
    <source>
        <dbReference type="Pfam" id="PF00534"/>
    </source>
</evidence>
<dbReference type="InterPro" id="IPR028098">
    <property type="entry name" value="Glyco_trans_4-like_N"/>
</dbReference>
<dbReference type="InterPro" id="IPR001296">
    <property type="entry name" value="Glyco_trans_1"/>
</dbReference>
<sequence length="385" mass="44808">MKSILFLVENYYPRMSGVPVVVQYLAEGLLEKGYDVSICTKWYEGLSDKENINGIHVYRFRLRKTLMKRYVGEIDSYRKFVLSLNADVVIFECSECVTTDVLLRNLSQIKGKKIFHSHGFSGMRLLPFKWNVNLKYTLGNTYNWFRFKIYYSFTLKKYIKQFDETICLSEMDSSKVWLMKNAKKVNVLQNAVDDMFCETSKLISYPHIAKLNKPYLLCVCTYSKQKNQIGILREYFKSGVEACLVFIGPEKTEYYYLLQKEINRLTIKYGKRDIQVLVKVPRIYIPNIMANATLYLVGSNFEEYSISLVETMAKGVPFISTNVGNACILPGGVTVDSITDMHTKITFLWNNKEERMRLGKLGKQFVQENCRRHKAITLLETIINR</sequence>
<dbReference type="Gene3D" id="3.40.50.2000">
    <property type="entry name" value="Glycogen Phosphorylase B"/>
    <property type="match status" value="2"/>
</dbReference>
<feature type="domain" description="Glycosyl transferase family 1" evidence="1">
    <location>
        <begin position="210"/>
        <end position="364"/>
    </location>
</feature>
<dbReference type="GO" id="GO:0016757">
    <property type="term" value="F:glycosyltransferase activity"/>
    <property type="evidence" value="ECO:0007669"/>
    <property type="project" value="UniProtKB-KW"/>
</dbReference>
<protein>
    <submittedName>
        <fullName evidence="3">Glycosyltransferase family 4 protein</fullName>
        <ecNumber evidence="3">2.4.-.-</ecNumber>
    </submittedName>
</protein>
<dbReference type="EC" id="2.4.-.-" evidence="3"/>
<dbReference type="PANTHER" id="PTHR45947:SF3">
    <property type="entry name" value="SULFOQUINOVOSYL TRANSFERASE SQD2"/>
    <property type="match status" value="1"/>
</dbReference>
<proteinExistence type="predicted"/>
<dbReference type="SUPFAM" id="SSF53756">
    <property type="entry name" value="UDP-Glycosyltransferase/glycogen phosphorylase"/>
    <property type="match status" value="1"/>
</dbReference>
<dbReference type="CDD" id="cd03801">
    <property type="entry name" value="GT4_PimA-like"/>
    <property type="match status" value="1"/>
</dbReference>
<reference evidence="3" key="1">
    <citation type="submission" date="2023-10" db="EMBL/GenBank/DDBJ databases">
        <title>Genome of Potential pathogenic bacteria in Crohn's disease.</title>
        <authorList>
            <person name="Rodriguez-Palacios A."/>
        </authorList>
    </citation>
    <scope>NUCLEOTIDE SEQUENCE</scope>
    <source>
        <strain evidence="3">CavFT-hAR62</strain>
    </source>
</reference>
<keyword evidence="3" id="KW-0808">Transferase</keyword>
<dbReference type="Pfam" id="PF13439">
    <property type="entry name" value="Glyco_transf_4"/>
    <property type="match status" value="1"/>
</dbReference>
<dbReference type="InterPro" id="IPR050194">
    <property type="entry name" value="Glycosyltransferase_grp1"/>
</dbReference>
<dbReference type="Proteomes" id="UP001181086">
    <property type="component" value="Unassembled WGS sequence"/>
</dbReference>
<keyword evidence="3" id="KW-0328">Glycosyltransferase</keyword>
<dbReference type="EMBL" id="JAWDEV010000012">
    <property type="protein sequence ID" value="MDU0272488.1"/>
    <property type="molecule type" value="Genomic_DNA"/>
</dbReference>
<feature type="domain" description="Glycosyltransferase subfamily 4-like N-terminal" evidence="2">
    <location>
        <begin position="16"/>
        <end position="194"/>
    </location>
</feature>
<name>A0AAE4LYX3_9BACT</name>
<evidence type="ECO:0000313" key="4">
    <source>
        <dbReference type="Proteomes" id="UP001181086"/>
    </source>
</evidence>
<dbReference type="Pfam" id="PF00534">
    <property type="entry name" value="Glycos_transf_1"/>
    <property type="match status" value="1"/>
</dbReference>
<evidence type="ECO:0000313" key="3">
    <source>
        <dbReference type="EMBL" id="MDU0272488.1"/>
    </source>
</evidence>